<protein>
    <submittedName>
        <fullName evidence="3">TadE/TadG family type IV pilus assembly protein</fullName>
    </submittedName>
</protein>
<evidence type="ECO:0000313" key="3">
    <source>
        <dbReference type="EMBL" id="XBH17567.1"/>
    </source>
</evidence>
<keyword evidence="1" id="KW-0472">Membrane</keyword>
<feature type="domain" description="TadE-like" evidence="2">
    <location>
        <begin position="21"/>
        <end position="62"/>
    </location>
</feature>
<feature type="transmembrane region" description="Helical" evidence="1">
    <location>
        <begin position="21"/>
        <end position="42"/>
    </location>
</feature>
<reference evidence="3" key="1">
    <citation type="submission" date="2023-03" db="EMBL/GenBank/DDBJ databases">
        <title>Edaphobacter sp.</title>
        <authorList>
            <person name="Huber K.J."/>
            <person name="Papendorf J."/>
            <person name="Pilke C."/>
            <person name="Bunk B."/>
            <person name="Sproeer C."/>
            <person name="Pester M."/>
        </authorList>
    </citation>
    <scope>NUCLEOTIDE SEQUENCE</scope>
    <source>
        <strain evidence="3">DSM 110680</strain>
    </source>
</reference>
<dbReference type="AlphaFoldDB" id="A0AAU7DKE4"/>
<accession>A0AAU7DKE4</accession>
<name>A0AAU7DKE4_9BACT</name>
<proteinExistence type="predicted"/>
<keyword evidence="1" id="KW-0812">Transmembrane</keyword>
<gene>
    <name evidence="3" type="ORF">P8935_23745</name>
</gene>
<keyword evidence="1" id="KW-1133">Transmembrane helix</keyword>
<sequence length="177" mass="18272">MARNWFGIFATLKKWRGHDSGGALVEFALTMPVLTLLLAGSVELARIAYTSIEITNASRAAAQYGAQNSTTAADYDNSSAQNGGIQKAAAIEASGLNGVTTTVLISGMCSSGASCTGTSNAAGPTCKNTDCQTNSGDHIETILNVTSSITFSPGIQIKALPTTFTLSHTTVQKCLNC</sequence>
<evidence type="ECO:0000259" key="2">
    <source>
        <dbReference type="Pfam" id="PF07811"/>
    </source>
</evidence>
<evidence type="ECO:0000256" key="1">
    <source>
        <dbReference type="SAM" id="Phobius"/>
    </source>
</evidence>
<dbReference type="EMBL" id="CP121196">
    <property type="protein sequence ID" value="XBH17567.1"/>
    <property type="molecule type" value="Genomic_DNA"/>
</dbReference>
<dbReference type="Pfam" id="PF07811">
    <property type="entry name" value="TadE"/>
    <property type="match status" value="1"/>
</dbReference>
<dbReference type="InterPro" id="IPR012495">
    <property type="entry name" value="TadE-like_dom"/>
</dbReference>
<dbReference type="RefSeq" id="WP_348262791.1">
    <property type="nucleotide sequence ID" value="NZ_CP121196.1"/>
</dbReference>
<organism evidence="3">
    <name type="scientific">Telmatobacter sp. DSM 110680</name>
    <dbReference type="NCBI Taxonomy" id="3036704"/>
    <lineage>
        <taxon>Bacteria</taxon>
        <taxon>Pseudomonadati</taxon>
        <taxon>Acidobacteriota</taxon>
        <taxon>Terriglobia</taxon>
        <taxon>Terriglobales</taxon>
        <taxon>Acidobacteriaceae</taxon>
        <taxon>Telmatobacter</taxon>
    </lineage>
</organism>